<evidence type="ECO:0000313" key="8">
    <source>
        <dbReference type="Proteomes" id="UP001306592"/>
    </source>
</evidence>
<gene>
    <name evidence="7" type="ORF">V8N49_17245</name>
</gene>
<dbReference type="Proteomes" id="UP001306592">
    <property type="component" value="Unassembled WGS sequence"/>
</dbReference>
<sequence>MKITAAVVNQVNAPYQLETLELAPLREDEVRVKLVASGICHSDEALRVGDEQHFFPGVLGHEGAGIVEEVGKAVKGIQPGDHVVMSYAYCGHCAQCRQGHPSHCHDWGMMNNSGFRADGSAIHLKPDGSKVSNMFFQSSFATYSHTSFNNLIVVDKRTDLRLVAPLGCGLLTGASTVLNGLKPQPGSTMAIYGTGAVGLAAMMAAKIAGCRKVIAIDIHDSRLALARELGATDAINSGRENVAATIASHTQGLGVNYAIDTTGLSEVMKSALEALATGGTLAPVAVTRHDLTFNPMRSLVASSKKVIGVLMGDAIPQIAIPQLIDWHQRGLFPYEKLVKFYDFADINQAREDSASGVTIKPVLIIDKTYQF</sequence>
<evidence type="ECO:0000259" key="6">
    <source>
        <dbReference type="SMART" id="SM00829"/>
    </source>
</evidence>
<dbReference type="CDD" id="cd08278">
    <property type="entry name" value="benzyl_alcohol_DH"/>
    <property type="match status" value="1"/>
</dbReference>
<protein>
    <submittedName>
        <fullName evidence="7">NAD(P)-dependent alcohol dehydrogenase</fullName>
    </submittedName>
</protein>
<dbReference type="PANTHER" id="PTHR43880:SF12">
    <property type="entry name" value="ALCOHOL DEHYDROGENASE CLASS-3"/>
    <property type="match status" value="1"/>
</dbReference>
<accession>A0ABU8DIR3</accession>
<dbReference type="InterPro" id="IPR011032">
    <property type="entry name" value="GroES-like_sf"/>
</dbReference>
<dbReference type="InterPro" id="IPR020843">
    <property type="entry name" value="ER"/>
</dbReference>
<dbReference type="SUPFAM" id="SSF50129">
    <property type="entry name" value="GroES-like"/>
    <property type="match status" value="1"/>
</dbReference>
<evidence type="ECO:0000256" key="3">
    <source>
        <dbReference type="ARBA" id="ARBA00023002"/>
    </source>
</evidence>
<comment type="caution">
    <text evidence="7">The sequence shown here is derived from an EMBL/GenBank/DDBJ whole genome shotgun (WGS) entry which is preliminary data.</text>
</comment>
<dbReference type="SUPFAM" id="SSF51735">
    <property type="entry name" value="NAD(P)-binding Rossmann-fold domains"/>
    <property type="match status" value="1"/>
</dbReference>
<dbReference type="Gene3D" id="3.90.180.10">
    <property type="entry name" value="Medium-chain alcohol dehydrogenases, catalytic domain"/>
    <property type="match status" value="1"/>
</dbReference>
<keyword evidence="2 5" id="KW-0862">Zinc</keyword>
<dbReference type="PANTHER" id="PTHR43880">
    <property type="entry name" value="ALCOHOL DEHYDROGENASE"/>
    <property type="match status" value="1"/>
</dbReference>
<keyword evidence="1 5" id="KW-0479">Metal-binding</keyword>
<evidence type="ECO:0000256" key="1">
    <source>
        <dbReference type="ARBA" id="ARBA00022723"/>
    </source>
</evidence>
<evidence type="ECO:0000313" key="7">
    <source>
        <dbReference type="EMBL" id="MEI2683397.1"/>
    </source>
</evidence>
<evidence type="ECO:0000256" key="2">
    <source>
        <dbReference type="ARBA" id="ARBA00022833"/>
    </source>
</evidence>
<dbReference type="InterPro" id="IPR002328">
    <property type="entry name" value="ADH_Zn_CS"/>
</dbReference>
<dbReference type="InterPro" id="IPR013154">
    <property type="entry name" value="ADH-like_N"/>
</dbReference>
<dbReference type="Pfam" id="PF08240">
    <property type="entry name" value="ADH_N"/>
    <property type="match status" value="1"/>
</dbReference>
<dbReference type="SMART" id="SM00829">
    <property type="entry name" value="PKS_ER"/>
    <property type="match status" value="1"/>
</dbReference>
<reference evidence="7 8" key="1">
    <citation type="submission" date="2024-02" db="EMBL/GenBank/DDBJ databases">
        <title>First report Erwinia aphidicola in onion in Chile.</title>
        <authorList>
            <person name="Valenzuela M."/>
            <person name="Pena M."/>
            <person name="Dutta B."/>
        </authorList>
    </citation>
    <scope>NUCLEOTIDE SEQUENCE [LARGE SCALE GENOMIC DNA]</scope>
    <source>
        <strain evidence="7 8">QCJ3A</strain>
    </source>
</reference>
<dbReference type="EMBL" id="JBANEI010000013">
    <property type="protein sequence ID" value="MEI2683397.1"/>
    <property type="molecule type" value="Genomic_DNA"/>
</dbReference>
<dbReference type="Pfam" id="PF00107">
    <property type="entry name" value="ADH_zinc_N"/>
    <property type="match status" value="1"/>
</dbReference>
<dbReference type="InterPro" id="IPR036291">
    <property type="entry name" value="NAD(P)-bd_dom_sf"/>
</dbReference>
<organism evidence="7 8">
    <name type="scientific">Erwinia aphidicola</name>
    <dbReference type="NCBI Taxonomy" id="68334"/>
    <lineage>
        <taxon>Bacteria</taxon>
        <taxon>Pseudomonadati</taxon>
        <taxon>Pseudomonadota</taxon>
        <taxon>Gammaproteobacteria</taxon>
        <taxon>Enterobacterales</taxon>
        <taxon>Erwiniaceae</taxon>
        <taxon>Erwinia</taxon>
    </lineage>
</organism>
<dbReference type="RefSeq" id="WP_230049980.1">
    <property type="nucleotide sequence ID" value="NZ_CAKKMT010000007.1"/>
</dbReference>
<evidence type="ECO:0000256" key="5">
    <source>
        <dbReference type="RuleBase" id="RU361277"/>
    </source>
</evidence>
<dbReference type="InterPro" id="IPR013149">
    <property type="entry name" value="ADH-like_C"/>
</dbReference>
<evidence type="ECO:0000256" key="4">
    <source>
        <dbReference type="ARBA" id="ARBA00023027"/>
    </source>
</evidence>
<dbReference type="PROSITE" id="PS00059">
    <property type="entry name" value="ADH_ZINC"/>
    <property type="match status" value="1"/>
</dbReference>
<comment type="cofactor">
    <cofactor evidence="5">
        <name>Zn(2+)</name>
        <dbReference type="ChEBI" id="CHEBI:29105"/>
    </cofactor>
</comment>
<comment type="similarity">
    <text evidence="5">Belongs to the zinc-containing alcohol dehydrogenase family.</text>
</comment>
<proteinExistence type="inferred from homology"/>
<dbReference type="Gene3D" id="3.40.50.720">
    <property type="entry name" value="NAD(P)-binding Rossmann-like Domain"/>
    <property type="match status" value="1"/>
</dbReference>
<keyword evidence="8" id="KW-1185">Reference proteome</keyword>
<feature type="domain" description="Enoyl reductase (ER)" evidence="6">
    <location>
        <begin position="15"/>
        <end position="363"/>
    </location>
</feature>
<name>A0ABU8DIR3_ERWAP</name>
<keyword evidence="3" id="KW-0560">Oxidoreductase</keyword>
<dbReference type="GeneID" id="89474683"/>
<keyword evidence="4" id="KW-0520">NAD</keyword>